<feature type="domain" description="Copper amine oxidase-like N-terminal" evidence="2">
    <location>
        <begin position="56"/>
        <end position="149"/>
    </location>
</feature>
<evidence type="ECO:0000256" key="1">
    <source>
        <dbReference type="SAM" id="SignalP"/>
    </source>
</evidence>
<feature type="chain" id="PRO_5047488257" evidence="1">
    <location>
        <begin position="28"/>
        <end position="313"/>
    </location>
</feature>
<gene>
    <name evidence="3" type="ORF">K0U00_05540</name>
</gene>
<dbReference type="RefSeq" id="WP_210037212.1">
    <property type="nucleotide sequence ID" value="NZ_JBHLVU010000004.1"/>
</dbReference>
<organism evidence="3 4">
    <name type="scientific">Paenibacillus sepulcri</name>
    <dbReference type="NCBI Taxonomy" id="359917"/>
    <lineage>
        <taxon>Bacteria</taxon>
        <taxon>Bacillati</taxon>
        <taxon>Bacillota</taxon>
        <taxon>Bacilli</taxon>
        <taxon>Bacillales</taxon>
        <taxon>Paenibacillaceae</taxon>
        <taxon>Paenibacillus</taxon>
    </lineage>
</organism>
<dbReference type="EMBL" id="JAHZIK010000081">
    <property type="protein sequence ID" value="MBW7453499.1"/>
    <property type="molecule type" value="Genomic_DNA"/>
</dbReference>
<dbReference type="Pfam" id="PF07833">
    <property type="entry name" value="Cu_amine_oxidN1"/>
    <property type="match status" value="1"/>
</dbReference>
<feature type="signal peptide" evidence="1">
    <location>
        <begin position="1"/>
        <end position="27"/>
    </location>
</feature>
<dbReference type="Proteomes" id="UP001519887">
    <property type="component" value="Unassembled WGS sequence"/>
</dbReference>
<evidence type="ECO:0000259" key="2">
    <source>
        <dbReference type="Pfam" id="PF07833"/>
    </source>
</evidence>
<sequence>MKKFVIALTCVAVVFSGISFSSSKAFAASKSAEISFKKDMPIKVLYNARQIPLDGVNAEIKNNTVFIPLRAVSDGLGANVNAVKKNITISKGTVTITLTIGSTTAAVGGKKVSFGTASYISNNRTMVPVRFISETFKETVQWDSLSQFVWIGSMDIPKIEDVTELENSDNYKKYFGGYEDRLVGYDGKRRDIRVLSESALPVIIDEVAYYRMDLAENQIKEKYVVWQSSFSANIGGSFYLLSDKEAVRRRYEQSVFRERLDKTHKNLYMPIVQSSYDQRAGHQNPESYSIKTPAYIGIANDDYLAVIKNPWRQ</sequence>
<protein>
    <submittedName>
        <fullName evidence="3">Copper amine oxidase N-terminal domain-containing protein</fullName>
    </submittedName>
</protein>
<evidence type="ECO:0000313" key="4">
    <source>
        <dbReference type="Proteomes" id="UP001519887"/>
    </source>
</evidence>
<name>A0ABS7BXX8_9BACL</name>
<keyword evidence="1" id="KW-0732">Signal</keyword>
<dbReference type="Gene3D" id="3.30.457.10">
    <property type="entry name" value="Copper amine oxidase-like, N-terminal domain"/>
    <property type="match status" value="1"/>
</dbReference>
<keyword evidence="4" id="KW-1185">Reference proteome</keyword>
<dbReference type="InterPro" id="IPR012854">
    <property type="entry name" value="Cu_amine_oxidase-like_N"/>
</dbReference>
<accession>A0ABS7BXX8</accession>
<dbReference type="SUPFAM" id="SSF55383">
    <property type="entry name" value="Copper amine oxidase, domain N"/>
    <property type="match status" value="1"/>
</dbReference>
<proteinExistence type="predicted"/>
<reference evidence="3 4" key="1">
    <citation type="submission" date="2021-07" db="EMBL/GenBank/DDBJ databases">
        <title>Paenibacillus radiodurans sp. nov., isolated from the southeastern edge of Tengger Desert.</title>
        <authorList>
            <person name="Zhang G."/>
        </authorList>
    </citation>
    <scope>NUCLEOTIDE SEQUENCE [LARGE SCALE GENOMIC DNA]</scope>
    <source>
        <strain evidence="3 4">CCM 7311</strain>
    </source>
</reference>
<dbReference type="InterPro" id="IPR036582">
    <property type="entry name" value="Mao_N_sf"/>
</dbReference>
<evidence type="ECO:0000313" key="3">
    <source>
        <dbReference type="EMBL" id="MBW7453499.1"/>
    </source>
</evidence>
<comment type="caution">
    <text evidence="3">The sequence shown here is derived from an EMBL/GenBank/DDBJ whole genome shotgun (WGS) entry which is preliminary data.</text>
</comment>